<evidence type="ECO:0000313" key="2">
    <source>
        <dbReference type="Proteomes" id="UP000680304"/>
    </source>
</evidence>
<organism evidence="1 2">
    <name type="scientific">Paenibacillus cisolokensis</name>
    <dbReference type="NCBI Taxonomy" id="1658519"/>
    <lineage>
        <taxon>Bacteria</taxon>
        <taxon>Bacillati</taxon>
        <taxon>Bacillota</taxon>
        <taxon>Bacilli</taxon>
        <taxon>Bacillales</taxon>
        <taxon>Paenibacillaceae</taxon>
        <taxon>Paenibacillus</taxon>
    </lineage>
</organism>
<dbReference type="Proteomes" id="UP000680304">
    <property type="component" value="Unassembled WGS sequence"/>
</dbReference>
<dbReference type="InterPro" id="IPR032329">
    <property type="entry name" value="DUF4855"/>
</dbReference>
<gene>
    <name evidence="1" type="ORF">PACILC2_48800</name>
</gene>
<dbReference type="EMBL" id="BOVJ01000173">
    <property type="protein sequence ID" value="GIQ66312.1"/>
    <property type="molecule type" value="Genomic_DNA"/>
</dbReference>
<evidence type="ECO:0000313" key="1">
    <source>
        <dbReference type="EMBL" id="GIQ66312.1"/>
    </source>
</evidence>
<protein>
    <recommendedName>
        <fullName evidence="3">DUF4855 domain-containing protein</fullName>
    </recommendedName>
</protein>
<name>A0ABQ4NDJ7_9BACL</name>
<proteinExistence type="predicted"/>
<dbReference type="Pfam" id="PF16147">
    <property type="entry name" value="DUF4855"/>
    <property type="match status" value="1"/>
</dbReference>
<reference evidence="1 2" key="1">
    <citation type="submission" date="2021-04" db="EMBL/GenBank/DDBJ databases">
        <title>Draft genome sequence of Paenibacillus cisolokensis, LC2-13A.</title>
        <authorList>
            <person name="Uke A."/>
            <person name="Chhe C."/>
            <person name="Baramee S."/>
            <person name="Kosugi A."/>
        </authorList>
    </citation>
    <scope>NUCLEOTIDE SEQUENCE [LARGE SCALE GENOMIC DNA]</scope>
    <source>
        <strain evidence="1 2">LC2-13A</strain>
    </source>
</reference>
<sequence>MLLYTGEWQYEPADWISFTKEDLKPYVAYVDENMNRKDFMFDGFLFLQYGPLLNGANYGASALPTDKEDWELTLGRLFRDQYELGALEEAVQEAKADLKNRKYKAKVVISIPYPRTDQSDFGDVDGDGISENMNVQEVGEEAALQSRKKVVKWYVDEVYKRWNEAGYQNMELVGFYWYNEFLSRQTTVNEDRLLQWVADYVHKKGAKLQWIPYYFARGWDDWKANGFDTALMQPNYSFHNTTVDGSIRSRKPPMTTAWAWRWSCRMRC</sequence>
<keyword evidence="2" id="KW-1185">Reference proteome</keyword>
<comment type="caution">
    <text evidence="1">The sequence shown here is derived from an EMBL/GenBank/DDBJ whole genome shotgun (WGS) entry which is preliminary data.</text>
</comment>
<evidence type="ECO:0008006" key="3">
    <source>
        <dbReference type="Google" id="ProtNLM"/>
    </source>
</evidence>
<accession>A0ABQ4NDJ7</accession>